<evidence type="ECO:0000256" key="1">
    <source>
        <dbReference type="PROSITE-ProRule" id="PRU00176"/>
    </source>
</evidence>
<keyword evidence="1" id="KW-0694">RNA-binding</keyword>
<protein>
    <submittedName>
        <fullName evidence="4">Polypyrimidine tract binding protein</fullName>
    </submittedName>
</protein>
<dbReference type="SMART" id="SM00360">
    <property type="entry name" value="RRM"/>
    <property type="match status" value="1"/>
</dbReference>
<feature type="region of interest" description="Disordered" evidence="2">
    <location>
        <begin position="207"/>
        <end position="238"/>
    </location>
</feature>
<dbReference type="OrthoDB" id="296632at2759"/>
<organism evidence="4 5">
    <name type="scientific">Blastocystis sp. subtype 1 (strain ATCC 50177 / NandII)</name>
    <dbReference type="NCBI Taxonomy" id="478820"/>
    <lineage>
        <taxon>Eukaryota</taxon>
        <taxon>Sar</taxon>
        <taxon>Stramenopiles</taxon>
        <taxon>Bigyra</taxon>
        <taxon>Opalozoa</taxon>
        <taxon>Opalinata</taxon>
        <taxon>Blastocystidae</taxon>
        <taxon>Blastocystis</taxon>
    </lineage>
</organism>
<keyword evidence="5" id="KW-1185">Reference proteome</keyword>
<dbReference type="SUPFAM" id="SSF54928">
    <property type="entry name" value="RNA-binding domain, RBD"/>
    <property type="match status" value="2"/>
</dbReference>
<reference evidence="4 5" key="1">
    <citation type="submission" date="2016-05" db="EMBL/GenBank/DDBJ databases">
        <title>Nuclear genome of Blastocystis sp. subtype 1 NandII.</title>
        <authorList>
            <person name="Gentekaki E."/>
            <person name="Curtis B."/>
            <person name="Stairs C."/>
            <person name="Eme L."/>
            <person name="Herman E."/>
            <person name="Klimes V."/>
            <person name="Arias M.C."/>
            <person name="Elias M."/>
            <person name="Hilliou F."/>
            <person name="Klute M."/>
            <person name="Malik S.-B."/>
            <person name="Pightling A."/>
            <person name="Rachubinski R."/>
            <person name="Salas D."/>
            <person name="Schlacht A."/>
            <person name="Suga H."/>
            <person name="Archibald J."/>
            <person name="Ball S.G."/>
            <person name="Clark G."/>
            <person name="Dacks J."/>
            <person name="Van Der Giezen M."/>
            <person name="Tsaousis A."/>
            <person name="Roger A."/>
        </authorList>
    </citation>
    <scope>NUCLEOTIDE SEQUENCE [LARGE SCALE GENOMIC DNA]</scope>
    <source>
        <strain evidence="5">ATCC 50177 / NandII</strain>
    </source>
</reference>
<evidence type="ECO:0000313" key="4">
    <source>
        <dbReference type="EMBL" id="OAO16717.1"/>
    </source>
</evidence>
<dbReference type="InterPro" id="IPR000504">
    <property type="entry name" value="RRM_dom"/>
</dbReference>
<dbReference type="Gene3D" id="3.30.70.330">
    <property type="match status" value="2"/>
</dbReference>
<dbReference type="InterPro" id="IPR035979">
    <property type="entry name" value="RBD_domain_sf"/>
</dbReference>
<sequence>MSQCAPEEADLNESPEEVQPSAVLHLKNVPRVVSKGEILQIVNPFGPVELVVVLRPKEQALVEMKNLADAVAFFEYASNNQLFLYKHRIEVKYSIHQHLQRNPLDYTVSHIILVTICGCDKSPLSLHEMAGLCNKVHQVVKILIFHHDAGPQALIQFRSAQEADEVKQALQSQVLRIDGNTISFEIQFSKFKDLRVNQNNKYSWNFAESSPKDSTAMPAGKGVSEPSQSASPTLSPASFSKLHRPLSGFSSKDAPSGRHSLPVPRGMPLVQSLSSVISPNLDHPRSMDFTSSDAFQPQPGAVGFSPSTRPLCSPPVSPRLKTRWSASSNPLQSNFSMQNDFRYSPDASCKHFSASLTEGFSEETTRSRALSYNGRNSYLPRGGQLPLLNRGSDSSYEAFSPHLSEYRSLRHSGLKGFDGLYEYDGSSSSTPATHFSEAPSFAELFDLHNFVIAFFALYELSSLNTFVTALSNQVSVCDFIVHSGTDSRIVAVAFFSLLPTAEVARRVCLQERIPTDQVAVLNSVDSYSLFRIRDYIHPEIMRTPSAPSLIPNLMDGSIKVFPVAIRFFNMPSTFVMKDMYQFARRFGSVEKVTEIQPEDEEEEGSFRVQYLERYNVLLILQNRGRLVVDGKVISAEPLFV</sequence>
<comment type="caution">
    <text evidence="4">The sequence shown here is derived from an EMBL/GenBank/DDBJ whole genome shotgun (WGS) entry which is preliminary data.</text>
</comment>
<dbReference type="STRING" id="478820.A0A196SKK2"/>
<evidence type="ECO:0000259" key="3">
    <source>
        <dbReference type="PROSITE" id="PS50102"/>
    </source>
</evidence>
<evidence type="ECO:0000313" key="5">
    <source>
        <dbReference type="Proteomes" id="UP000078348"/>
    </source>
</evidence>
<gene>
    <name evidence="4" type="ORF">AV274_1558</name>
</gene>
<dbReference type="EMBL" id="LXWW01000065">
    <property type="protein sequence ID" value="OAO16717.1"/>
    <property type="molecule type" value="Genomic_DNA"/>
</dbReference>
<proteinExistence type="predicted"/>
<evidence type="ECO:0000256" key="2">
    <source>
        <dbReference type="SAM" id="MobiDB-lite"/>
    </source>
</evidence>
<feature type="domain" description="RRM" evidence="3">
    <location>
        <begin position="22"/>
        <end position="96"/>
    </location>
</feature>
<name>A0A196SKK2_BLAHN</name>
<dbReference type="PANTHER" id="PTHR15592">
    <property type="entry name" value="MATRIN 3/NUCLEAR PROTEIN 220-RELATED"/>
    <property type="match status" value="1"/>
</dbReference>
<dbReference type="GO" id="GO:0003723">
    <property type="term" value="F:RNA binding"/>
    <property type="evidence" value="ECO:0007669"/>
    <property type="project" value="UniProtKB-UniRule"/>
</dbReference>
<dbReference type="AlphaFoldDB" id="A0A196SKK2"/>
<accession>A0A196SKK2</accession>
<dbReference type="PROSITE" id="PS50102">
    <property type="entry name" value="RRM"/>
    <property type="match status" value="1"/>
</dbReference>
<dbReference type="Proteomes" id="UP000078348">
    <property type="component" value="Unassembled WGS sequence"/>
</dbReference>
<dbReference type="InterPro" id="IPR012677">
    <property type="entry name" value="Nucleotide-bd_a/b_plait_sf"/>
</dbReference>
<feature type="compositionally biased region" description="Polar residues" evidence="2">
    <location>
        <begin position="225"/>
        <end position="238"/>
    </location>
</feature>